<evidence type="ECO:0000313" key="3">
    <source>
        <dbReference type="Proteomes" id="UP000001876"/>
    </source>
</evidence>
<evidence type="ECO:0000313" key="2">
    <source>
        <dbReference type="EMBL" id="EEH58738.1"/>
    </source>
</evidence>
<feature type="compositionally biased region" description="Basic and acidic residues" evidence="1">
    <location>
        <begin position="96"/>
        <end position="109"/>
    </location>
</feature>
<reference evidence="2 3" key="1">
    <citation type="journal article" date="2009" name="Science">
        <title>Green evolution and dynamic adaptations revealed by genomes of the marine picoeukaryotes Micromonas.</title>
        <authorList>
            <person name="Worden A.Z."/>
            <person name="Lee J.H."/>
            <person name="Mock T."/>
            <person name="Rouze P."/>
            <person name="Simmons M.P."/>
            <person name="Aerts A.L."/>
            <person name="Allen A.E."/>
            <person name="Cuvelier M.L."/>
            <person name="Derelle E."/>
            <person name="Everett M.V."/>
            <person name="Foulon E."/>
            <person name="Grimwood J."/>
            <person name="Gundlach H."/>
            <person name="Henrissat B."/>
            <person name="Napoli C."/>
            <person name="McDonald S.M."/>
            <person name="Parker M.S."/>
            <person name="Rombauts S."/>
            <person name="Salamov A."/>
            <person name="Von Dassow P."/>
            <person name="Badger J.H."/>
            <person name="Coutinho P.M."/>
            <person name="Demir E."/>
            <person name="Dubchak I."/>
            <person name="Gentemann C."/>
            <person name="Eikrem W."/>
            <person name="Gready J.E."/>
            <person name="John U."/>
            <person name="Lanier W."/>
            <person name="Lindquist E.A."/>
            <person name="Lucas S."/>
            <person name="Mayer K.F."/>
            <person name="Moreau H."/>
            <person name="Not F."/>
            <person name="Otillar R."/>
            <person name="Panaud O."/>
            <person name="Pangilinan J."/>
            <person name="Paulsen I."/>
            <person name="Piegu B."/>
            <person name="Poliakov A."/>
            <person name="Robbens S."/>
            <person name="Schmutz J."/>
            <person name="Toulza E."/>
            <person name="Wyss T."/>
            <person name="Zelensky A."/>
            <person name="Zhou K."/>
            <person name="Armbrust E.V."/>
            <person name="Bhattacharya D."/>
            <person name="Goodenough U.W."/>
            <person name="Van de Peer Y."/>
            <person name="Grigoriev I.V."/>
        </authorList>
    </citation>
    <scope>NUCLEOTIDE SEQUENCE [LARGE SCALE GENOMIC DNA]</scope>
    <source>
        <strain evidence="2 3">CCMP1545</strain>
    </source>
</reference>
<protein>
    <submittedName>
        <fullName evidence="2">Predicted protein</fullName>
    </submittedName>
</protein>
<dbReference type="AlphaFoldDB" id="C1MNE9"/>
<feature type="non-terminal residue" evidence="2">
    <location>
        <position position="258"/>
    </location>
</feature>
<gene>
    <name evidence="2" type="ORF">MICPUCDRAFT_46563</name>
</gene>
<dbReference type="RefSeq" id="XP_003057093.1">
    <property type="nucleotide sequence ID" value="XM_003057047.1"/>
</dbReference>
<dbReference type="GeneID" id="9682532"/>
<feature type="compositionally biased region" description="Basic and acidic residues" evidence="1">
    <location>
        <begin position="119"/>
        <end position="131"/>
    </location>
</feature>
<dbReference type="KEGG" id="mpp:MICPUCDRAFT_46563"/>
<dbReference type="EMBL" id="GG663737">
    <property type="protein sequence ID" value="EEH58738.1"/>
    <property type="molecule type" value="Genomic_DNA"/>
</dbReference>
<feature type="compositionally biased region" description="Basic and acidic residues" evidence="1">
    <location>
        <begin position="140"/>
        <end position="149"/>
    </location>
</feature>
<name>C1MNE9_MICPC</name>
<feature type="region of interest" description="Disordered" evidence="1">
    <location>
        <begin position="73"/>
        <end position="157"/>
    </location>
</feature>
<proteinExistence type="predicted"/>
<keyword evidence="3" id="KW-1185">Reference proteome</keyword>
<accession>C1MNE9</accession>
<evidence type="ECO:0000256" key="1">
    <source>
        <dbReference type="SAM" id="MobiDB-lite"/>
    </source>
</evidence>
<dbReference type="Proteomes" id="UP000001876">
    <property type="component" value="Unassembled WGS sequence"/>
</dbReference>
<organism evidence="3">
    <name type="scientific">Micromonas pusilla (strain CCMP1545)</name>
    <name type="common">Picoplanktonic green alga</name>
    <dbReference type="NCBI Taxonomy" id="564608"/>
    <lineage>
        <taxon>Eukaryota</taxon>
        <taxon>Viridiplantae</taxon>
        <taxon>Chlorophyta</taxon>
        <taxon>Mamiellophyceae</taxon>
        <taxon>Mamiellales</taxon>
        <taxon>Mamiellaceae</taxon>
        <taxon>Micromonas</taxon>
    </lineage>
</organism>
<feature type="non-terminal residue" evidence="2">
    <location>
        <position position="1"/>
    </location>
</feature>
<feature type="region of interest" description="Disordered" evidence="1">
    <location>
        <begin position="169"/>
        <end position="209"/>
    </location>
</feature>
<sequence>VAYRPLRGVLRRGRVRARVVQLPARARRRRVLVEGYEEIARVVVVVVARGARRRRRRPRRVLLARAARARFSDRPRRRGGHGRIDRRAGDAAVGAEAREYETRAGEASDRAVIPRPRRRDGVDPHRLDRARGRGPGRALPGDDHRDPAVRPRLGRRRVLRGGLRRGLAERRAVGGRPEGHVHGRVDVVQRLRDRHPGSERDRDSDDGAARDRRVRRLRRRAWAYLRVSGARRGDEAGRWGRRVSEGLRSTILSISTRF</sequence>